<organism evidence="1 2">
    <name type="scientific">Vallitalea longa</name>
    <dbReference type="NCBI Taxonomy" id="2936439"/>
    <lineage>
        <taxon>Bacteria</taxon>
        <taxon>Bacillati</taxon>
        <taxon>Bacillota</taxon>
        <taxon>Clostridia</taxon>
        <taxon>Lachnospirales</taxon>
        <taxon>Vallitaleaceae</taxon>
        <taxon>Vallitalea</taxon>
    </lineage>
</organism>
<protein>
    <submittedName>
        <fullName evidence="1">Uncharacterized protein</fullName>
    </submittedName>
</protein>
<dbReference type="RefSeq" id="WP_281819812.1">
    <property type="nucleotide sequence ID" value="NZ_BRLB01000031.1"/>
</dbReference>
<reference evidence="1" key="1">
    <citation type="submission" date="2022-06" db="EMBL/GenBank/DDBJ databases">
        <title>Vallitalea longa sp. nov., an anaerobic bacterium isolated from marine sediment.</title>
        <authorList>
            <person name="Hirano S."/>
            <person name="Terahara T."/>
            <person name="Mori K."/>
            <person name="Hamada M."/>
            <person name="Matsumoto R."/>
            <person name="Kobayashi T."/>
        </authorList>
    </citation>
    <scope>NUCLEOTIDE SEQUENCE</scope>
    <source>
        <strain evidence="1">SH18-1</strain>
    </source>
</reference>
<sequence length="51" mass="5748">MSDEEVIQVYEEGLSISNAIDSLSMVKFRDGKVEDQLKKIIADLKNIFSSL</sequence>
<dbReference type="EMBL" id="BRLB01000031">
    <property type="protein sequence ID" value="GKX32325.1"/>
    <property type="molecule type" value="Genomic_DNA"/>
</dbReference>
<dbReference type="AlphaFoldDB" id="A0A9W6DH58"/>
<gene>
    <name evidence="1" type="ORF">SH1V18_48050</name>
</gene>
<name>A0A9W6DH58_9FIRM</name>
<proteinExistence type="predicted"/>
<keyword evidence="2" id="KW-1185">Reference proteome</keyword>
<evidence type="ECO:0000313" key="1">
    <source>
        <dbReference type="EMBL" id="GKX32325.1"/>
    </source>
</evidence>
<comment type="caution">
    <text evidence="1">The sequence shown here is derived from an EMBL/GenBank/DDBJ whole genome shotgun (WGS) entry which is preliminary data.</text>
</comment>
<accession>A0A9W6DH58</accession>
<dbReference type="Proteomes" id="UP001144256">
    <property type="component" value="Unassembled WGS sequence"/>
</dbReference>
<evidence type="ECO:0000313" key="2">
    <source>
        <dbReference type="Proteomes" id="UP001144256"/>
    </source>
</evidence>